<dbReference type="EMBL" id="CAJVQC010114757">
    <property type="protein sequence ID" value="CAG8836453.1"/>
    <property type="molecule type" value="Genomic_DNA"/>
</dbReference>
<organism evidence="1 2">
    <name type="scientific">Racocetra persica</name>
    <dbReference type="NCBI Taxonomy" id="160502"/>
    <lineage>
        <taxon>Eukaryota</taxon>
        <taxon>Fungi</taxon>
        <taxon>Fungi incertae sedis</taxon>
        <taxon>Mucoromycota</taxon>
        <taxon>Glomeromycotina</taxon>
        <taxon>Glomeromycetes</taxon>
        <taxon>Diversisporales</taxon>
        <taxon>Gigasporaceae</taxon>
        <taxon>Racocetra</taxon>
    </lineage>
</organism>
<evidence type="ECO:0000313" key="1">
    <source>
        <dbReference type="EMBL" id="CAG8836453.1"/>
    </source>
</evidence>
<protein>
    <submittedName>
        <fullName evidence="1">18232_t:CDS:1</fullName>
    </submittedName>
</protein>
<feature type="non-terminal residue" evidence="1">
    <location>
        <position position="1"/>
    </location>
</feature>
<sequence length="76" mass="7037">KKLVSDNPKVTAGALTVSGLVLGPLAFVGLVGAVGFGSGGIAAGSIAAWMMSLQGGATVAGSLVAILQSVGAAGLG</sequence>
<proteinExistence type="predicted"/>
<comment type="caution">
    <text evidence="1">The sequence shown here is derived from an EMBL/GenBank/DDBJ whole genome shotgun (WGS) entry which is preliminary data.</text>
</comment>
<reference evidence="1" key="1">
    <citation type="submission" date="2021-06" db="EMBL/GenBank/DDBJ databases">
        <authorList>
            <person name="Kallberg Y."/>
            <person name="Tangrot J."/>
            <person name="Rosling A."/>
        </authorList>
    </citation>
    <scope>NUCLEOTIDE SEQUENCE</scope>
    <source>
        <strain evidence="1">MA461A</strain>
    </source>
</reference>
<name>A0ACA9SFG1_9GLOM</name>
<evidence type="ECO:0000313" key="2">
    <source>
        <dbReference type="Proteomes" id="UP000789920"/>
    </source>
</evidence>
<keyword evidence="2" id="KW-1185">Reference proteome</keyword>
<accession>A0ACA9SFG1</accession>
<gene>
    <name evidence="1" type="ORF">RPERSI_LOCUS29935</name>
</gene>
<feature type="non-terminal residue" evidence="1">
    <location>
        <position position="76"/>
    </location>
</feature>
<dbReference type="Proteomes" id="UP000789920">
    <property type="component" value="Unassembled WGS sequence"/>
</dbReference>